<gene>
    <name evidence="3" type="ORF">C2R22_12675</name>
</gene>
<evidence type="ECO:0000259" key="2">
    <source>
        <dbReference type="Pfam" id="PF26403"/>
    </source>
</evidence>
<dbReference type="AlphaFoldDB" id="A0A2I8VKE4"/>
<keyword evidence="4" id="KW-1185">Reference proteome</keyword>
<feature type="domain" description="DUF8101" evidence="2">
    <location>
        <begin position="32"/>
        <end position="116"/>
    </location>
</feature>
<evidence type="ECO:0000313" key="4">
    <source>
        <dbReference type="Proteomes" id="UP000236584"/>
    </source>
</evidence>
<reference evidence="3 4" key="1">
    <citation type="submission" date="2018-01" db="EMBL/GenBank/DDBJ databases">
        <title>Complete genome sequence of Salinigranum rubrum GX10T, an extremely halophilic archaeon isolated from a marine solar saltern.</title>
        <authorList>
            <person name="Han S."/>
        </authorList>
    </citation>
    <scope>NUCLEOTIDE SEQUENCE [LARGE SCALE GENOMIC DNA]</scope>
    <source>
        <strain evidence="3 4">GX10</strain>
    </source>
</reference>
<dbReference type="Proteomes" id="UP000236584">
    <property type="component" value="Chromosome"/>
</dbReference>
<dbReference type="RefSeq" id="WP_103426080.1">
    <property type="nucleotide sequence ID" value="NZ_CP026309.1"/>
</dbReference>
<sequence>MSDPGEDGSEDGRDDRVEDDTGNDRVGDAGPADLPADVEAALTQLLAEAAAAARHRDVDDVVAIVDTVETVTRDKVPAGFVRERLRYGCRRVDRLVADEPLVAAEYLEAMERLVDEG</sequence>
<feature type="region of interest" description="Disordered" evidence="1">
    <location>
        <begin position="1"/>
        <end position="34"/>
    </location>
</feature>
<dbReference type="KEGG" id="srub:C2R22_12675"/>
<dbReference type="Pfam" id="PF26403">
    <property type="entry name" value="DUF8101"/>
    <property type="match status" value="1"/>
</dbReference>
<dbReference type="GeneID" id="35592960"/>
<evidence type="ECO:0000313" key="3">
    <source>
        <dbReference type="EMBL" id="AUV82391.1"/>
    </source>
</evidence>
<accession>A0A2I8VKE4</accession>
<organism evidence="3 4">
    <name type="scientific">Salinigranum rubrum</name>
    <dbReference type="NCBI Taxonomy" id="755307"/>
    <lineage>
        <taxon>Archaea</taxon>
        <taxon>Methanobacteriati</taxon>
        <taxon>Methanobacteriota</taxon>
        <taxon>Stenosarchaea group</taxon>
        <taxon>Halobacteria</taxon>
        <taxon>Halobacteriales</taxon>
        <taxon>Haloferacaceae</taxon>
        <taxon>Salinigranum</taxon>
    </lineage>
</organism>
<dbReference type="EMBL" id="CP026309">
    <property type="protein sequence ID" value="AUV82391.1"/>
    <property type="molecule type" value="Genomic_DNA"/>
</dbReference>
<dbReference type="OrthoDB" id="343008at2157"/>
<name>A0A2I8VKE4_9EURY</name>
<proteinExistence type="predicted"/>
<evidence type="ECO:0000256" key="1">
    <source>
        <dbReference type="SAM" id="MobiDB-lite"/>
    </source>
</evidence>
<protein>
    <recommendedName>
        <fullName evidence="2">DUF8101 domain-containing protein</fullName>
    </recommendedName>
</protein>
<dbReference type="InterPro" id="IPR058414">
    <property type="entry name" value="DUF8101"/>
</dbReference>